<sequence length="904" mass="103055">MWIRDALPKRLPNTRFFLYGYDTALKGNNRSKQTILDLANSLMQTLLSNEWSSPSAKPLVFLAHSLGGVVLKQTILFLADAEEKQTMLSKIKGGILFGVPSKGIDLELPNKLIVGHPSEALLGQLSDKSEFMPTLESSFTGISDNNHMKFVWAYESQPIQSSNNLPWYHPVLAASEPAHVRVPRDSATGGLNFSSPTSVIHINKDHSNMVKFPEDDNTLNIITARMNHICRLSGDDPRNERDTSQNPALIHPEALLTAFESSSTGELSAVAIEDGYAGDTWNFKAIVDSFRPPGSDDRLKQITKNYEDTFEWVFDDEFSVGFSKWLQHEHEIFWIRGKPGSGKSTLMKFMLRSTNQGTFHVRKIRIAHDHGELLLPPPWKRVTEQKYLQRARRQGLQDLGSDIRDLITRHVGVVNAKCTASIQMLAELNATTELRRIMSPLNEFRRCHTGGIDNLLRLTTDRLSVVKRHIPDFQDYVKLWWERISLELNILHIMRYAGIAIDEKIQQDIRRIIKLEEMRDKIRREVENEEWSRLDLENGLMRIINQKATNLDICLFIDALDEYDGSPELIASFIKDLVNQSAKSTTKLKICVSSRQLETFEKHFKSCPGFRIHDYTADDMRRFCTGTISSRAIMAHGTSLLLDLVPSIVDRSQGVFLWTKLVLYDLMQITEASQEDKDALERHLCDTLASLPVDLEQYYEAIIKRMLPSSRRKTYAILESMARSEGNTMQVLHAFYIMECADIATFAECKAKVQELDSMLKLDSELKLAEQKVMHMTGGLVDVITDPTSPVSSAKRVQFMHQTVRNFVRKEPHFKTMILGESAINTFDNGHAFLMKLNFMLAKTKNNRPSVESYENFLHVPYRAIIRHAKDAEKTTGRSQYGFISSVPDTFFADYFPGKWQHSS</sequence>
<dbReference type="EMBL" id="JAULSR010000001">
    <property type="protein sequence ID" value="KAK0636296.1"/>
    <property type="molecule type" value="Genomic_DNA"/>
</dbReference>
<dbReference type="PANTHER" id="PTHR10039:SF5">
    <property type="entry name" value="NACHT DOMAIN-CONTAINING PROTEIN"/>
    <property type="match status" value="1"/>
</dbReference>
<dbReference type="PANTHER" id="PTHR10039">
    <property type="entry name" value="AMELOGENIN"/>
    <property type="match status" value="1"/>
</dbReference>
<dbReference type="AlphaFoldDB" id="A0AA39XMF8"/>
<organism evidence="4 5">
    <name type="scientific">Bombardia bombarda</name>
    <dbReference type="NCBI Taxonomy" id="252184"/>
    <lineage>
        <taxon>Eukaryota</taxon>
        <taxon>Fungi</taxon>
        <taxon>Dikarya</taxon>
        <taxon>Ascomycota</taxon>
        <taxon>Pezizomycotina</taxon>
        <taxon>Sordariomycetes</taxon>
        <taxon>Sordariomycetidae</taxon>
        <taxon>Sordariales</taxon>
        <taxon>Lasiosphaeriaceae</taxon>
        <taxon>Bombardia</taxon>
    </lineage>
</organism>
<accession>A0AA39XMF8</accession>
<keyword evidence="5" id="KW-1185">Reference proteome</keyword>
<reference evidence="4" key="1">
    <citation type="submission" date="2023-06" db="EMBL/GenBank/DDBJ databases">
        <title>Genome-scale phylogeny and comparative genomics of the fungal order Sordariales.</title>
        <authorList>
            <consortium name="Lawrence Berkeley National Laboratory"/>
            <person name="Hensen N."/>
            <person name="Bonometti L."/>
            <person name="Westerberg I."/>
            <person name="Brannstrom I.O."/>
            <person name="Guillou S."/>
            <person name="Cros-Aarteil S."/>
            <person name="Calhoun S."/>
            <person name="Haridas S."/>
            <person name="Kuo A."/>
            <person name="Mondo S."/>
            <person name="Pangilinan J."/>
            <person name="Riley R."/>
            <person name="LaButti K."/>
            <person name="Andreopoulos B."/>
            <person name="Lipzen A."/>
            <person name="Chen C."/>
            <person name="Yanf M."/>
            <person name="Daum C."/>
            <person name="Ng V."/>
            <person name="Clum A."/>
            <person name="Steindorff A."/>
            <person name="Ohm R."/>
            <person name="Martin F."/>
            <person name="Silar P."/>
            <person name="Natvig D."/>
            <person name="Lalanne C."/>
            <person name="Gautier V."/>
            <person name="Ament-velasquez S.L."/>
            <person name="Kruys A."/>
            <person name="Hutchinson M.I."/>
            <person name="Powell A.J."/>
            <person name="Barry K."/>
            <person name="Miller A.N."/>
            <person name="Grigoriev I.V."/>
            <person name="Debuchy R."/>
            <person name="Gladieux P."/>
            <person name="Thoren M.H."/>
            <person name="Johannesson H."/>
        </authorList>
    </citation>
    <scope>NUCLEOTIDE SEQUENCE</scope>
    <source>
        <strain evidence="4">SMH3391-2</strain>
    </source>
</reference>
<feature type="domain" description="Nephrocystin 3-like N-terminal" evidence="3">
    <location>
        <begin position="516"/>
        <end position="595"/>
    </location>
</feature>
<dbReference type="SUPFAM" id="SSF52540">
    <property type="entry name" value="P-loop containing nucleoside triphosphate hydrolases"/>
    <property type="match status" value="1"/>
</dbReference>
<evidence type="ECO:0000313" key="4">
    <source>
        <dbReference type="EMBL" id="KAK0636296.1"/>
    </source>
</evidence>
<gene>
    <name evidence="4" type="ORF">B0T17DRAFT_503763</name>
</gene>
<keyword evidence="1" id="KW-0677">Repeat</keyword>
<dbReference type="Pfam" id="PF24883">
    <property type="entry name" value="NPHP3_N"/>
    <property type="match status" value="2"/>
</dbReference>
<dbReference type="InterPro" id="IPR029058">
    <property type="entry name" value="AB_hydrolase_fold"/>
</dbReference>
<evidence type="ECO:0000313" key="5">
    <source>
        <dbReference type="Proteomes" id="UP001174934"/>
    </source>
</evidence>
<dbReference type="Proteomes" id="UP001174934">
    <property type="component" value="Unassembled WGS sequence"/>
</dbReference>
<dbReference type="InterPro" id="IPR056884">
    <property type="entry name" value="NPHP3-like_N"/>
</dbReference>
<protein>
    <recommendedName>
        <fullName evidence="3">Nephrocystin 3-like N-terminal domain-containing protein</fullName>
    </recommendedName>
</protein>
<evidence type="ECO:0000256" key="1">
    <source>
        <dbReference type="ARBA" id="ARBA00022737"/>
    </source>
</evidence>
<evidence type="ECO:0000259" key="3">
    <source>
        <dbReference type="Pfam" id="PF24883"/>
    </source>
</evidence>
<name>A0AA39XMF8_9PEZI</name>
<dbReference type="InterPro" id="IPR027417">
    <property type="entry name" value="P-loop_NTPase"/>
</dbReference>
<keyword evidence="2" id="KW-0175">Coiled coil</keyword>
<feature type="coiled-coil region" evidence="2">
    <location>
        <begin position="505"/>
        <end position="532"/>
    </location>
</feature>
<comment type="caution">
    <text evidence="4">The sequence shown here is derived from an EMBL/GenBank/DDBJ whole genome shotgun (WGS) entry which is preliminary data.</text>
</comment>
<dbReference type="SUPFAM" id="SSF53474">
    <property type="entry name" value="alpha/beta-Hydrolases"/>
    <property type="match status" value="1"/>
</dbReference>
<feature type="domain" description="Nephrocystin 3-like N-terminal" evidence="3">
    <location>
        <begin position="309"/>
        <end position="356"/>
    </location>
</feature>
<evidence type="ECO:0000256" key="2">
    <source>
        <dbReference type="SAM" id="Coils"/>
    </source>
</evidence>
<proteinExistence type="predicted"/>